<organism evidence="4 5">
    <name type="scientific">Eragrostis curvula</name>
    <name type="common">weeping love grass</name>
    <dbReference type="NCBI Taxonomy" id="38414"/>
    <lineage>
        <taxon>Eukaryota</taxon>
        <taxon>Viridiplantae</taxon>
        <taxon>Streptophyta</taxon>
        <taxon>Embryophyta</taxon>
        <taxon>Tracheophyta</taxon>
        <taxon>Spermatophyta</taxon>
        <taxon>Magnoliopsida</taxon>
        <taxon>Liliopsida</taxon>
        <taxon>Poales</taxon>
        <taxon>Poaceae</taxon>
        <taxon>PACMAD clade</taxon>
        <taxon>Chloridoideae</taxon>
        <taxon>Eragrostideae</taxon>
        <taxon>Eragrostidinae</taxon>
        <taxon>Eragrostis</taxon>
    </lineage>
</organism>
<gene>
    <name evidence="4" type="ORF">EJB05_40790</name>
</gene>
<dbReference type="GO" id="GO:0004674">
    <property type="term" value="F:protein serine/threonine kinase activity"/>
    <property type="evidence" value="ECO:0007669"/>
    <property type="project" value="TreeGrafter"/>
</dbReference>
<sequence>MTAPPAVRSRLREATALGSRVGGAPAGVFFAPNPALRAKSSAGGAPGSTSSSHGGWEHEHRARVAFPPPLPSPRDLHAAARRHPGTGAPRCAPTLRSPPHGRRCLLARNLLVDGAAGTWDRRQHATISSPRWSGAEAPDWIEESIGCQLNEKSDGYNFGLVLVELLLRREPIFTIESGIKQNLSNYFLKELISRPIKEILAFTIREQAAEEEIGCVASLAVMCLKLREDRPTMKQLEMQLHTLQAKRSMSCTGPPENDQEMQLLPKPRMLHLGARVLSIC</sequence>
<evidence type="ECO:0000313" key="5">
    <source>
        <dbReference type="Proteomes" id="UP000324897"/>
    </source>
</evidence>
<dbReference type="PANTHER" id="PTHR27005:SF412">
    <property type="entry name" value="OS04G0307900 PROTEIN"/>
    <property type="match status" value="1"/>
</dbReference>
<evidence type="ECO:0000313" key="4">
    <source>
        <dbReference type="EMBL" id="TVU13254.1"/>
    </source>
</evidence>
<keyword evidence="5" id="KW-1185">Reference proteome</keyword>
<dbReference type="OrthoDB" id="1000341at2759"/>
<dbReference type="Gene3D" id="1.10.510.10">
    <property type="entry name" value="Transferase(Phosphotransferase) domain 1"/>
    <property type="match status" value="1"/>
</dbReference>
<dbReference type="InterPro" id="IPR045274">
    <property type="entry name" value="WAK-like"/>
</dbReference>
<comment type="caution">
    <text evidence="4">The sequence shown here is derived from an EMBL/GenBank/DDBJ whole genome shotgun (WGS) entry which is preliminary data.</text>
</comment>
<feature type="compositionally biased region" description="Low complexity" evidence="3">
    <location>
        <begin position="38"/>
        <end position="54"/>
    </location>
</feature>
<keyword evidence="2" id="KW-0067">ATP-binding</keyword>
<accession>A0A5J9TPH1</accession>
<name>A0A5J9TPH1_9POAL</name>
<dbReference type="AlphaFoldDB" id="A0A5J9TPH1"/>
<dbReference type="SUPFAM" id="SSF56112">
    <property type="entry name" value="Protein kinase-like (PK-like)"/>
    <property type="match status" value="1"/>
</dbReference>
<feature type="region of interest" description="Disordered" evidence="3">
    <location>
        <begin position="38"/>
        <end position="96"/>
    </location>
</feature>
<dbReference type="Gramene" id="TVU13254">
    <property type="protein sequence ID" value="TVU13254"/>
    <property type="gene ID" value="EJB05_40790"/>
</dbReference>
<evidence type="ECO:0000256" key="3">
    <source>
        <dbReference type="SAM" id="MobiDB-lite"/>
    </source>
</evidence>
<keyword evidence="1" id="KW-0547">Nucleotide-binding</keyword>
<dbReference type="Proteomes" id="UP000324897">
    <property type="component" value="Unassembled WGS sequence"/>
</dbReference>
<dbReference type="GO" id="GO:0005524">
    <property type="term" value="F:ATP binding"/>
    <property type="evidence" value="ECO:0007669"/>
    <property type="project" value="UniProtKB-KW"/>
</dbReference>
<dbReference type="PANTHER" id="PTHR27005">
    <property type="entry name" value="WALL-ASSOCIATED RECEPTOR KINASE-LIKE 21"/>
    <property type="match status" value="1"/>
</dbReference>
<dbReference type="GO" id="GO:0005886">
    <property type="term" value="C:plasma membrane"/>
    <property type="evidence" value="ECO:0007669"/>
    <property type="project" value="TreeGrafter"/>
</dbReference>
<proteinExistence type="predicted"/>
<protein>
    <recommendedName>
        <fullName evidence="6">Serine-threonine/tyrosine-protein kinase catalytic domain-containing protein</fullName>
    </recommendedName>
</protein>
<feature type="non-terminal residue" evidence="4">
    <location>
        <position position="1"/>
    </location>
</feature>
<reference evidence="4 5" key="1">
    <citation type="journal article" date="2019" name="Sci. Rep.">
        <title>A high-quality genome of Eragrostis curvula grass provides insights into Poaceae evolution and supports new strategies to enhance forage quality.</title>
        <authorList>
            <person name="Carballo J."/>
            <person name="Santos B.A.C.M."/>
            <person name="Zappacosta D."/>
            <person name="Garbus I."/>
            <person name="Selva J.P."/>
            <person name="Gallo C.A."/>
            <person name="Diaz A."/>
            <person name="Albertini E."/>
            <person name="Caccamo M."/>
            <person name="Echenique V."/>
        </authorList>
    </citation>
    <scope>NUCLEOTIDE SEQUENCE [LARGE SCALE GENOMIC DNA]</scope>
    <source>
        <strain evidence="5">cv. Victoria</strain>
        <tissue evidence="4">Leaf</tissue>
    </source>
</reference>
<dbReference type="EMBL" id="RWGY01000035">
    <property type="protein sequence ID" value="TVU13254.1"/>
    <property type="molecule type" value="Genomic_DNA"/>
</dbReference>
<evidence type="ECO:0008006" key="6">
    <source>
        <dbReference type="Google" id="ProtNLM"/>
    </source>
</evidence>
<evidence type="ECO:0000256" key="1">
    <source>
        <dbReference type="ARBA" id="ARBA00022741"/>
    </source>
</evidence>
<dbReference type="InterPro" id="IPR011009">
    <property type="entry name" value="Kinase-like_dom_sf"/>
</dbReference>
<dbReference type="GO" id="GO:0007166">
    <property type="term" value="P:cell surface receptor signaling pathway"/>
    <property type="evidence" value="ECO:0007669"/>
    <property type="project" value="InterPro"/>
</dbReference>
<evidence type="ECO:0000256" key="2">
    <source>
        <dbReference type="ARBA" id="ARBA00022840"/>
    </source>
</evidence>